<protein>
    <recommendedName>
        <fullName evidence="1">Tc1-like transposase DDE domain-containing protein</fullName>
    </recommendedName>
</protein>
<accession>A0A0E9N9R1</accession>
<dbReference type="InterPro" id="IPR036397">
    <property type="entry name" value="RNaseH_sf"/>
</dbReference>
<gene>
    <name evidence="2" type="ORF">G7K_0854-t1</name>
</gene>
<proteinExistence type="predicted"/>
<dbReference type="Gene3D" id="3.30.420.10">
    <property type="entry name" value="Ribonuclease H-like superfamily/Ribonuclease H"/>
    <property type="match status" value="1"/>
</dbReference>
<reference evidence="2 3" key="3">
    <citation type="journal article" date="2015" name="Genome Announc.">
        <title>Draft Genome Sequence of the Archiascomycetous Yeast Saitoella complicata.</title>
        <authorList>
            <person name="Yamauchi K."/>
            <person name="Kondo S."/>
            <person name="Hamamoto M."/>
            <person name="Takahashi Y."/>
            <person name="Ogura Y."/>
            <person name="Hayashi T."/>
            <person name="Nishida H."/>
        </authorList>
    </citation>
    <scope>NUCLEOTIDE SEQUENCE [LARGE SCALE GENOMIC DNA]</scope>
    <source>
        <strain evidence="2 3">NRRL Y-17804</strain>
    </source>
</reference>
<evidence type="ECO:0000313" key="2">
    <source>
        <dbReference type="EMBL" id="GAO46627.1"/>
    </source>
</evidence>
<dbReference type="Proteomes" id="UP000033140">
    <property type="component" value="Unassembled WGS sequence"/>
</dbReference>
<name>A0A0E9N9R1_SAICN</name>
<organism evidence="2 3">
    <name type="scientific">Saitoella complicata (strain BCRC 22490 / CBS 7301 / JCM 7358 / NBRC 10748 / NRRL Y-17804)</name>
    <dbReference type="NCBI Taxonomy" id="698492"/>
    <lineage>
        <taxon>Eukaryota</taxon>
        <taxon>Fungi</taxon>
        <taxon>Dikarya</taxon>
        <taxon>Ascomycota</taxon>
        <taxon>Taphrinomycotina</taxon>
        <taxon>Taphrinomycotina incertae sedis</taxon>
        <taxon>Saitoella</taxon>
    </lineage>
</organism>
<evidence type="ECO:0000259" key="1">
    <source>
        <dbReference type="Pfam" id="PF13358"/>
    </source>
</evidence>
<dbReference type="AlphaFoldDB" id="A0A0E9N9R1"/>
<dbReference type="PANTHER" id="PTHR46564:SF1">
    <property type="entry name" value="TRANSPOSASE"/>
    <property type="match status" value="1"/>
</dbReference>
<dbReference type="Pfam" id="PF13358">
    <property type="entry name" value="DDE_3"/>
    <property type="match status" value="1"/>
</dbReference>
<keyword evidence="3" id="KW-1185">Reference proteome</keyword>
<evidence type="ECO:0000313" key="3">
    <source>
        <dbReference type="Proteomes" id="UP000033140"/>
    </source>
</evidence>
<dbReference type="EMBL" id="BACD03000005">
    <property type="protein sequence ID" value="GAO46627.1"/>
    <property type="molecule type" value="Genomic_DNA"/>
</dbReference>
<feature type="domain" description="Tc1-like transposase DDE" evidence="1">
    <location>
        <begin position="166"/>
        <end position="290"/>
    </location>
</feature>
<reference evidence="2 3" key="1">
    <citation type="journal article" date="2011" name="J. Gen. Appl. Microbiol.">
        <title>Draft genome sequencing of the enigmatic yeast Saitoella complicata.</title>
        <authorList>
            <person name="Nishida H."/>
            <person name="Hamamoto M."/>
            <person name="Sugiyama J."/>
        </authorList>
    </citation>
    <scope>NUCLEOTIDE SEQUENCE [LARGE SCALE GENOMIC DNA]</scope>
    <source>
        <strain evidence="2 3">NRRL Y-17804</strain>
    </source>
</reference>
<reference evidence="2 3" key="2">
    <citation type="journal article" date="2014" name="J. Gen. Appl. Microbiol.">
        <title>The early diverging ascomycetous budding yeast Saitoella complicata has three histone deacetylases belonging to the Clr6, Hos2, and Rpd3 lineages.</title>
        <authorList>
            <person name="Nishida H."/>
            <person name="Matsumoto T."/>
            <person name="Kondo S."/>
            <person name="Hamamoto M."/>
            <person name="Yoshikawa H."/>
        </authorList>
    </citation>
    <scope>NUCLEOTIDE SEQUENCE [LARGE SCALE GENOMIC DNA]</scope>
    <source>
        <strain evidence="2 3">NRRL Y-17804</strain>
    </source>
</reference>
<dbReference type="PANTHER" id="PTHR46564">
    <property type="entry name" value="TRANSPOSASE"/>
    <property type="match status" value="1"/>
</dbReference>
<dbReference type="GO" id="GO:0003676">
    <property type="term" value="F:nucleic acid binding"/>
    <property type="evidence" value="ECO:0007669"/>
    <property type="project" value="InterPro"/>
</dbReference>
<dbReference type="InterPro" id="IPR038717">
    <property type="entry name" value="Tc1-like_DDE_dom"/>
</dbReference>
<comment type="caution">
    <text evidence="2">The sequence shown here is derived from an EMBL/GenBank/DDBJ whole genome shotgun (WGS) entry which is preliminary data.</text>
</comment>
<sequence length="290" mass="32857">MSSAMSVSASIDSVTCAHGHGRETLYVSVARCTWSTSKLGHRSAHTELPVRVLLSGQPVSDIAEWTGKHKSPVYRIKNQLGRPGKIDNDIGMHIQILYSNTPTLYHNEAADYINELIATDLNWLDVFRYLRKIGWTWKRLSVRAAQRNSTLQSHHSIHFADYTMDQLVFLDETAVDNRSAFRRFGYAPHSSPACEDRGIQRGLRLSSLLPAFSQEGMICHSVYQGSFDAHRFVDFMADKLLNVLKPFPAKHSVVVMDNCGTHHDPRVRELIIDHGFRIEYLPPYSPDLNP</sequence>